<dbReference type="PANTHER" id="PTHR33529:SF7">
    <property type="entry name" value="LIPOPOLYSACCHARIDE EXPORT SYSTEM PERMEASE PROTEIN LPTF"/>
    <property type="match status" value="1"/>
</dbReference>
<proteinExistence type="inferred from homology"/>
<comment type="function">
    <text evidence="1">Part of the ABC transporter complex LptBFG involved in the translocation of lipopolysaccharide (LPS) from the inner membrane to the outer membrane.</text>
</comment>
<feature type="transmembrane region" description="Helical" evidence="12">
    <location>
        <begin position="56"/>
        <end position="77"/>
    </location>
</feature>
<dbReference type="RefSeq" id="WP_290265062.1">
    <property type="nucleotide sequence ID" value="NZ_JAUFQG010000006.1"/>
</dbReference>
<evidence type="ECO:0000256" key="12">
    <source>
        <dbReference type="SAM" id="Phobius"/>
    </source>
</evidence>
<evidence type="ECO:0000256" key="9">
    <source>
        <dbReference type="ARBA" id="ARBA00022989"/>
    </source>
</evidence>
<comment type="similarity">
    <text evidence="3">Belongs to the LptF/LptG family.</text>
</comment>
<evidence type="ECO:0000256" key="5">
    <source>
        <dbReference type="ARBA" id="ARBA00022448"/>
    </source>
</evidence>
<dbReference type="PANTHER" id="PTHR33529">
    <property type="entry name" value="SLR0882 PROTEIN-RELATED"/>
    <property type="match status" value="1"/>
</dbReference>
<comment type="subunit">
    <text evidence="11">Component of the lipopolysaccharide transport and assembly complex. The LptBFG transporter is composed of two ATP-binding proteins (LptB) and two transmembrane proteins (LptF and LptG).</text>
</comment>
<protein>
    <recommendedName>
        <fullName evidence="4">Lipopolysaccharide export system permease protein LptF</fullName>
    </recommendedName>
</protein>
<evidence type="ECO:0000256" key="8">
    <source>
        <dbReference type="ARBA" id="ARBA00022692"/>
    </source>
</evidence>
<dbReference type="InterPro" id="IPR005495">
    <property type="entry name" value="LptG/LptF_permease"/>
</dbReference>
<dbReference type="EMBL" id="JBHSCX010000015">
    <property type="protein sequence ID" value="MFC4363129.1"/>
    <property type="molecule type" value="Genomic_DNA"/>
</dbReference>
<comment type="subcellular location">
    <subcellularLocation>
        <location evidence="2">Cell inner membrane</location>
        <topology evidence="2">Multi-pass membrane protein</topology>
    </subcellularLocation>
</comment>
<evidence type="ECO:0000256" key="1">
    <source>
        <dbReference type="ARBA" id="ARBA00002265"/>
    </source>
</evidence>
<evidence type="ECO:0000256" key="10">
    <source>
        <dbReference type="ARBA" id="ARBA00023136"/>
    </source>
</evidence>
<evidence type="ECO:0000256" key="3">
    <source>
        <dbReference type="ARBA" id="ARBA00007725"/>
    </source>
</evidence>
<evidence type="ECO:0000256" key="6">
    <source>
        <dbReference type="ARBA" id="ARBA00022475"/>
    </source>
</evidence>
<accession>A0ABV8V7V6</accession>
<gene>
    <name evidence="13" type="primary">lptF</name>
    <name evidence="13" type="ORF">ACFOX3_12500</name>
</gene>
<evidence type="ECO:0000256" key="2">
    <source>
        <dbReference type="ARBA" id="ARBA00004429"/>
    </source>
</evidence>
<feature type="transmembrane region" description="Helical" evidence="12">
    <location>
        <begin position="273"/>
        <end position="291"/>
    </location>
</feature>
<feature type="transmembrane region" description="Helical" evidence="12">
    <location>
        <begin position="335"/>
        <end position="355"/>
    </location>
</feature>
<keyword evidence="9 12" id="KW-1133">Transmembrane helix</keyword>
<organism evidence="13 14">
    <name type="scientific">Simiduia curdlanivorans</name>
    <dbReference type="NCBI Taxonomy" id="1492769"/>
    <lineage>
        <taxon>Bacteria</taxon>
        <taxon>Pseudomonadati</taxon>
        <taxon>Pseudomonadota</taxon>
        <taxon>Gammaproteobacteria</taxon>
        <taxon>Cellvibrionales</taxon>
        <taxon>Cellvibrionaceae</taxon>
        <taxon>Simiduia</taxon>
    </lineage>
</organism>
<keyword evidence="7" id="KW-0997">Cell inner membrane</keyword>
<feature type="transmembrane region" description="Helical" evidence="12">
    <location>
        <begin position="12"/>
        <end position="36"/>
    </location>
</feature>
<dbReference type="Pfam" id="PF03739">
    <property type="entry name" value="LptF_LptG"/>
    <property type="match status" value="1"/>
</dbReference>
<keyword evidence="14" id="KW-1185">Reference proteome</keyword>
<reference evidence="14" key="1">
    <citation type="journal article" date="2019" name="Int. J. Syst. Evol. Microbiol.">
        <title>The Global Catalogue of Microorganisms (GCM) 10K type strain sequencing project: providing services to taxonomists for standard genome sequencing and annotation.</title>
        <authorList>
            <consortium name="The Broad Institute Genomics Platform"/>
            <consortium name="The Broad Institute Genome Sequencing Center for Infectious Disease"/>
            <person name="Wu L."/>
            <person name="Ma J."/>
        </authorList>
    </citation>
    <scope>NUCLEOTIDE SEQUENCE [LARGE SCALE GENOMIC DNA]</scope>
    <source>
        <strain evidence="14">CECT 8570</strain>
    </source>
</reference>
<dbReference type="InterPro" id="IPR030922">
    <property type="entry name" value="LptF"/>
</dbReference>
<evidence type="ECO:0000313" key="13">
    <source>
        <dbReference type="EMBL" id="MFC4363129.1"/>
    </source>
</evidence>
<feature type="transmembrane region" description="Helical" evidence="12">
    <location>
        <begin position="303"/>
        <end position="323"/>
    </location>
</feature>
<keyword evidence="10 12" id="KW-0472">Membrane</keyword>
<keyword evidence="6" id="KW-1003">Cell membrane</keyword>
<keyword evidence="8 12" id="KW-0812">Transmembrane</keyword>
<evidence type="ECO:0000313" key="14">
    <source>
        <dbReference type="Proteomes" id="UP001595840"/>
    </source>
</evidence>
<dbReference type="Proteomes" id="UP001595840">
    <property type="component" value="Unassembled WGS sequence"/>
</dbReference>
<comment type="caution">
    <text evidence="13">The sequence shown here is derived from an EMBL/GenBank/DDBJ whole genome shotgun (WGS) entry which is preliminary data.</text>
</comment>
<evidence type="ECO:0000256" key="11">
    <source>
        <dbReference type="ARBA" id="ARBA00026081"/>
    </source>
</evidence>
<sequence>MIIFRYLAKEIVFTLLAVSGVLLLIFMSGTFVRYLGDAAAGDISPGALLAIMGYRLPAFLELILPLGTFIGVMLAYGRLYVESEMVVLSACGLSQRRLLAYTLLAASPVILAVSVLGLYISPKGVAAVEEILAEQKARGEFDLLQPEQFQPLNKGQGTFYTAAISKDKQDLSGVFIADVNPKTLLTHSESSVIRSDSGQQWFNEEFQRRYFVLGEGKRYAGVAGVADFQELTFESFGQLMQENLGQYRVKYRVEAEPTLDLWGATEPVRIAGLQWRISLPVLVIVVCLLAVPLSRTNPRQGRYLGMIPAILLYIIYLVALNAARDQVKLGKLDPVLGLWIVHLVFFSIALLLFNWGNLRRWIRHSLKAKKVEQVHA</sequence>
<evidence type="ECO:0000256" key="4">
    <source>
        <dbReference type="ARBA" id="ARBA00014213"/>
    </source>
</evidence>
<dbReference type="NCBIfam" id="TIGR04407">
    <property type="entry name" value="LptF_YjgP"/>
    <property type="match status" value="1"/>
</dbReference>
<evidence type="ECO:0000256" key="7">
    <source>
        <dbReference type="ARBA" id="ARBA00022519"/>
    </source>
</evidence>
<name>A0ABV8V7V6_9GAMM</name>
<keyword evidence="5" id="KW-0813">Transport</keyword>
<feature type="transmembrane region" description="Helical" evidence="12">
    <location>
        <begin position="98"/>
        <end position="120"/>
    </location>
</feature>